<keyword evidence="1" id="KW-1133">Transmembrane helix</keyword>
<dbReference type="AlphaFoldDB" id="A0A1B1BFN7"/>
<reference evidence="2 3" key="1">
    <citation type="submission" date="2016-06" db="EMBL/GenBank/DDBJ databases">
        <title>Genome sequencing of Cryobacterium arcticum PAMC 27867.</title>
        <authorList>
            <person name="Lee J."/>
            <person name="Kim O.-S."/>
        </authorList>
    </citation>
    <scope>NUCLEOTIDE SEQUENCE [LARGE SCALE GENOMIC DNA]</scope>
    <source>
        <strain evidence="2 3">PAMC 27867</strain>
    </source>
</reference>
<dbReference type="RefSeq" id="WP_157109085.1">
    <property type="nucleotide sequence ID" value="NZ_CP016282.1"/>
</dbReference>
<keyword evidence="3" id="KW-1185">Reference proteome</keyword>
<keyword evidence="1" id="KW-0472">Membrane</keyword>
<keyword evidence="1" id="KW-0812">Transmembrane</keyword>
<evidence type="ECO:0000313" key="2">
    <source>
        <dbReference type="EMBL" id="ANP71400.1"/>
    </source>
</evidence>
<feature type="transmembrane region" description="Helical" evidence="1">
    <location>
        <begin position="64"/>
        <end position="85"/>
    </location>
</feature>
<gene>
    <name evidence="2" type="ORF">PA27867_0428</name>
</gene>
<dbReference type="EMBL" id="CP016282">
    <property type="protein sequence ID" value="ANP71400.1"/>
    <property type="molecule type" value="Genomic_DNA"/>
</dbReference>
<dbReference type="KEGG" id="cart:PA27867_0428"/>
<feature type="transmembrane region" description="Helical" evidence="1">
    <location>
        <begin position="97"/>
        <end position="119"/>
    </location>
</feature>
<feature type="transmembrane region" description="Helical" evidence="1">
    <location>
        <begin position="234"/>
        <end position="255"/>
    </location>
</feature>
<evidence type="ECO:0000256" key="1">
    <source>
        <dbReference type="SAM" id="Phobius"/>
    </source>
</evidence>
<organism evidence="2 3">
    <name type="scientific">Cryobacterium arcticum</name>
    <dbReference type="NCBI Taxonomy" id="670052"/>
    <lineage>
        <taxon>Bacteria</taxon>
        <taxon>Bacillati</taxon>
        <taxon>Actinomycetota</taxon>
        <taxon>Actinomycetes</taxon>
        <taxon>Micrococcales</taxon>
        <taxon>Microbacteriaceae</taxon>
        <taxon>Cryobacterium</taxon>
    </lineage>
</organism>
<name>A0A1B1BFN7_9MICO</name>
<proteinExistence type="predicted"/>
<feature type="transmembrane region" description="Helical" evidence="1">
    <location>
        <begin position="261"/>
        <end position="284"/>
    </location>
</feature>
<accession>A0A1B1BFN7</accession>
<dbReference type="Proteomes" id="UP000092582">
    <property type="component" value="Chromosome 1"/>
</dbReference>
<protein>
    <submittedName>
        <fullName evidence="2">Uncharacterized protein</fullName>
    </submittedName>
</protein>
<dbReference type="OrthoDB" id="5059729at2"/>
<evidence type="ECO:0000313" key="3">
    <source>
        <dbReference type="Proteomes" id="UP000092582"/>
    </source>
</evidence>
<sequence length="382" mass="41338">MRIATPAEGRVTQTRKIRDPHVQFRPFGRKRSRDTIEFNGRCARERNGRTVTERVYSSGVAGRLAALVGGVIAVPLAAVAIPLIVLQQMLNIRNSQVLIAVCVSILVIGGLWVLLHVFVTGPIRFETDAQSVRLRRGLRITNEWQRASTEFASLVTRQSTNGIPSGSTRTIYATTAHERVEVPARWFGTARFNDLMADLAPLSAEAPSMTLGERSHTFELDPSASRLQGTRRSVVIVVLAGFLLSLGAVAFFLVTDPFADPVALVFVAAVGILVALVVLIVVAVGRRRAAGIPRSISVTTSTLQVGDQVLYYSQLASIELTPPSYSGRTRRLTVVENGGTRTSYSLGPGASVVGVPVFEDYADFVDMLGRVAPAGVVRFDLR</sequence>